<gene>
    <name evidence="2" type="ORF">EVAR_42502_1</name>
</gene>
<evidence type="ECO:0000313" key="2">
    <source>
        <dbReference type="EMBL" id="GBP62185.1"/>
    </source>
</evidence>
<evidence type="ECO:0000313" key="3">
    <source>
        <dbReference type="Proteomes" id="UP000299102"/>
    </source>
</evidence>
<evidence type="ECO:0000256" key="1">
    <source>
        <dbReference type="SAM" id="MobiDB-lite"/>
    </source>
</evidence>
<organism evidence="2 3">
    <name type="scientific">Eumeta variegata</name>
    <name type="common">Bagworm moth</name>
    <name type="synonym">Eumeta japonica</name>
    <dbReference type="NCBI Taxonomy" id="151549"/>
    <lineage>
        <taxon>Eukaryota</taxon>
        <taxon>Metazoa</taxon>
        <taxon>Ecdysozoa</taxon>
        <taxon>Arthropoda</taxon>
        <taxon>Hexapoda</taxon>
        <taxon>Insecta</taxon>
        <taxon>Pterygota</taxon>
        <taxon>Neoptera</taxon>
        <taxon>Endopterygota</taxon>
        <taxon>Lepidoptera</taxon>
        <taxon>Glossata</taxon>
        <taxon>Ditrysia</taxon>
        <taxon>Tineoidea</taxon>
        <taxon>Psychidae</taxon>
        <taxon>Oiketicinae</taxon>
        <taxon>Eumeta</taxon>
    </lineage>
</organism>
<dbReference type="Proteomes" id="UP000299102">
    <property type="component" value="Unassembled WGS sequence"/>
</dbReference>
<feature type="region of interest" description="Disordered" evidence="1">
    <location>
        <begin position="32"/>
        <end position="59"/>
    </location>
</feature>
<name>A0A4C1XJ08_EUMVA</name>
<reference evidence="2 3" key="1">
    <citation type="journal article" date="2019" name="Commun. Biol.">
        <title>The bagworm genome reveals a unique fibroin gene that provides high tensile strength.</title>
        <authorList>
            <person name="Kono N."/>
            <person name="Nakamura H."/>
            <person name="Ohtoshi R."/>
            <person name="Tomita M."/>
            <person name="Numata K."/>
            <person name="Arakawa K."/>
        </authorList>
    </citation>
    <scope>NUCLEOTIDE SEQUENCE [LARGE SCALE GENOMIC DNA]</scope>
</reference>
<protein>
    <submittedName>
        <fullName evidence="2">Uncharacterized protein</fullName>
    </submittedName>
</protein>
<feature type="region of interest" description="Disordered" evidence="1">
    <location>
        <begin position="103"/>
        <end position="122"/>
    </location>
</feature>
<dbReference type="EMBL" id="BGZK01000834">
    <property type="protein sequence ID" value="GBP62185.1"/>
    <property type="molecule type" value="Genomic_DNA"/>
</dbReference>
<proteinExistence type="predicted"/>
<accession>A0A4C1XJ08</accession>
<sequence>MHAGVTEVMSPLSLDLCPIVIKLEPVLTEPRLRDPLPSLTRNPRTPLGNKRGYRGFNQTRRGVYVHRTGGTRAPAPRVAEGADSTAPFYPAVGSKYLLRGTVKSSRRSGVPQSVCGRRSGGA</sequence>
<keyword evidence="3" id="KW-1185">Reference proteome</keyword>
<comment type="caution">
    <text evidence="2">The sequence shown here is derived from an EMBL/GenBank/DDBJ whole genome shotgun (WGS) entry which is preliminary data.</text>
</comment>
<dbReference type="AlphaFoldDB" id="A0A4C1XJ08"/>